<dbReference type="EMBL" id="KB200406">
    <property type="protein sequence ID" value="ESP01709.1"/>
    <property type="molecule type" value="Genomic_DNA"/>
</dbReference>
<evidence type="ECO:0000313" key="2">
    <source>
        <dbReference type="EMBL" id="ESP01709.1"/>
    </source>
</evidence>
<name>V4ACH5_LOTGI</name>
<protein>
    <submittedName>
        <fullName evidence="2">Uncharacterized protein</fullName>
    </submittedName>
</protein>
<dbReference type="KEGG" id="lgi:LOTGIDRAFT_172465"/>
<accession>V4ACH5</accession>
<dbReference type="OrthoDB" id="44820at2759"/>
<sequence>MSRSICANALYRYNLVRSLSNIQFQANSAYGAKPFQFYCPSSRVSQYQPDLYTRESPFKSNHVSYSSSTSPDNQSKNSVPASPSGSDLPSPEQLQNIENKLSQFIKLFLVSSPDVPINGKTIVCINNLSGKNKTYKGVLSFTIQKLLLRLYAHFNYLSVNVEVINSSTNIADGTVTIDWKLSYISNLQYIKTFMLKNRLEIYGICTAKVKNDGLIHTLYLERRKVMNSEPAAVS</sequence>
<feature type="region of interest" description="Disordered" evidence="1">
    <location>
        <begin position="58"/>
        <end position="92"/>
    </location>
</feature>
<dbReference type="AlphaFoldDB" id="V4ACH5"/>
<dbReference type="GeneID" id="20242104"/>
<proteinExistence type="predicted"/>
<dbReference type="RefSeq" id="XP_009047599.1">
    <property type="nucleotide sequence ID" value="XM_009049351.1"/>
</dbReference>
<organism evidence="2 3">
    <name type="scientific">Lottia gigantea</name>
    <name type="common">Giant owl limpet</name>
    <dbReference type="NCBI Taxonomy" id="225164"/>
    <lineage>
        <taxon>Eukaryota</taxon>
        <taxon>Metazoa</taxon>
        <taxon>Spiralia</taxon>
        <taxon>Lophotrochozoa</taxon>
        <taxon>Mollusca</taxon>
        <taxon>Gastropoda</taxon>
        <taxon>Patellogastropoda</taxon>
        <taxon>Lottioidea</taxon>
        <taxon>Lottiidae</taxon>
        <taxon>Lottia</taxon>
    </lineage>
</organism>
<evidence type="ECO:0000256" key="1">
    <source>
        <dbReference type="SAM" id="MobiDB-lite"/>
    </source>
</evidence>
<keyword evidence="3" id="KW-1185">Reference proteome</keyword>
<dbReference type="HOGENOM" id="CLU_1186172_0_0_1"/>
<reference evidence="2 3" key="1">
    <citation type="journal article" date="2013" name="Nature">
        <title>Insights into bilaterian evolution from three spiralian genomes.</title>
        <authorList>
            <person name="Simakov O."/>
            <person name="Marletaz F."/>
            <person name="Cho S.J."/>
            <person name="Edsinger-Gonzales E."/>
            <person name="Havlak P."/>
            <person name="Hellsten U."/>
            <person name="Kuo D.H."/>
            <person name="Larsson T."/>
            <person name="Lv J."/>
            <person name="Arendt D."/>
            <person name="Savage R."/>
            <person name="Osoegawa K."/>
            <person name="de Jong P."/>
            <person name="Grimwood J."/>
            <person name="Chapman J.A."/>
            <person name="Shapiro H."/>
            <person name="Aerts A."/>
            <person name="Otillar R.P."/>
            <person name="Terry A.Y."/>
            <person name="Boore J.L."/>
            <person name="Grigoriev I.V."/>
            <person name="Lindberg D.R."/>
            <person name="Seaver E.C."/>
            <person name="Weisblat D.A."/>
            <person name="Putnam N.H."/>
            <person name="Rokhsar D.S."/>
        </authorList>
    </citation>
    <scope>NUCLEOTIDE SEQUENCE [LARGE SCALE GENOMIC DNA]</scope>
</reference>
<evidence type="ECO:0000313" key="3">
    <source>
        <dbReference type="Proteomes" id="UP000030746"/>
    </source>
</evidence>
<dbReference type="CTD" id="20242104"/>
<gene>
    <name evidence="2" type="ORF">LOTGIDRAFT_172465</name>
</gene>
<dbReference type="Proteomes" id="UP000030746">
    <property type="component" value="Unassembled WGS sequence"/>
</dbReference>